<dbReference type="RefSeq" id="WP_055155921.1">
    <property type="nucleotide sequence ID" value="NZ_CYXR01000005.1"/>
</dbReference>
<protein>
    <submittedName>
        <fullName evidence="2">Uncharacterized protein</fullName>
    </submittedName>
</protein>
<evidence type="ECO:0000313" key="3">
    <source>
        <dbReference type="Proteomes" id="UP000095727"/>
    </source>
</evidence>
<gene>
    <name evidence="2" type="ORF">ERS852574_00876</name>
</gene>
<evidence type="ECO:0000313" key="2">
    <source>
        <dbReference type="EMBL" id="CUM81697.1"/>
    </source>
</evidence>
<name>A0A173RVF0_9FIRM</name>
<sequence>MFFKKKKGKTPKTSNRKVVPNMKPIEELRTNKDVAEWCRDFLRITDELSPELAIADRAERNYLMALVGFLVEWCPRKDLSLESLAVLLSVDDARENDENSQSALDLMFVQIETGKAYRYVAEYHQYLWVPSKYRRNSDGMKPADRKELVGSEDFALFCWDSVNHLPAIRRISLKASLTSRLIDFKYLREAEPAAEAPAGTHWVPSDAPDYGFDDNDDDIPAFSFPEA</sequence>
<reference evidence="2 3" key="1">
    <citation type="submission" date="2015-09" db="EMBL/GenBank/DDBJ databases">
        <authorList>
            <consortium name="Pathogen Informatics"/>
        </authorList>
    </citation>
    <scope>NUCLEOTIDE SEQUENCE [LARGE SCALE GENOMIC DNA]</scope>
    <source>
        <strain evidence="2 3">2789STDY5834962</strain>
    </source>
</reference>
<organism evidence="2 3">
    <name type="scientific">Coprococcus comes</name>
    <dbReference type="NCBI Taxonomy" id="410072"/>
    <lineage>
        <taxon>Bacteria</taxon>
        <taxon>Bacillati</taxon>
        <taxon>Bacillota</taxon>
        <taxon>Clostridia</taxon>
        <taxon>Lachnospirales</taxon>
        <taxon>Lachnospiraceae</taxon>
        <taxon>Coprococcus</taxon>
    </lineage>
</organism>
<accession>A0A173RVF0</accession>
<proteinExistence type="predicted"/>
<dbReference type="Proteomes" id="UP000095727">
    <property type="component" value="Unassembled WGS sequence"/>
</dbReference>
<feature type="region of interest" description="Disordered" evidence="1">
    <location>
        <begin position="197"/>
        <end position="227"/>
    </location>
</feature>
<dbReference type="EMBL" id="CYXR01000005">
    <property type="protein sequence ID" value="CUM81697.1"/>
    <property type="molecule type" value="Genomic_DNA"/>
</dbReference>
<dbReference type="AlphaFoldDB" id="A0A173RVF0"/>
<evidence type="ECO:0000256" key="1">
    <source>
        <dbReference type="SAM" id="MobiDB-lite"/>
    </source>
</evidence>